<proteinExistence type="predicted"/>
<sequence length="117" mass="13162">MPELRLRRRRSNSPIYNLDVVISMNKMVHEKKQKATGVCSYGSPTKKFQILQNRRLKQNKQASSCIPPLNKKGDRSLPFHDAWFTTLAGLKASGLLHGNMATTLSLLQANEGHQTCN</sequence>
<dbReference type="EMBL" id="JBEDUW010000001">
    <property type="protein sequence ID" value="KAK9951564.1"/>
    <property type="molecule type" value="Genomic_DNA"/>
</dbReference>
<accession>A0AAW1YSD8</accession>
<dbReference type="AlphaFoldDB" id="A0AAW1YSD8"/>
<dbReference type="Proteomes" id="UP001457282">
    <property type="component" value="Unassembled WGS sequence"/>
</dbReference>
<gene>
    <name evidence="1" type="ORF">M0R45_007002</name>
</gene>
<evidence type="ECO:0000313" key="1">
    <source>
        <dbReference type="EMBL" id="KAK9951564.1"/>
    </source>
</evidence>
<evidence type="ECO:0000313" key="2">
    <source>
        <dbReference type="Proteomes" id="UP001457282"/>
    </source>
</evidence>
<comment type="caution">
    <text evidence="1">The sequence shown here is derived from an EMBL/GenBank/DDBJ whole genome shotgun (WGS) entry which is preliminary data.</text>
</comment>
<protein>
    <submittedName>
        <fullName evidence="1">Uncharacterized protein</fullName>
    </submittedName>
</protein>
<organism evidence="1 2">
    <name type="scientific">Rubus argutus</name>
    <name type="common">Southern blackberry</name>
    <dbReference type="NCBI Taxonomy" id="59490"/>
    <lineage>
        <taxon>Eukaryota</taxon>
        <taxon>Viridiplantae</taxon>
        <taxon>Streptophyta</taxon>
        <taxon>Embryophyta</taxon>
        <taxon>Tracheophyta</taxon>
        <taxon>Spermatophyta</taxon>
        <taxon>Magnoliopsida</taxon>
        <taxon>eudicotyledons</taxon>
        <taxon>Gunneridae</taxon>
        <taxon>Pentapetalae</taxon>
        <taxon>rosids</taxon>
        <taxon>fabids</taxon>
        <taxon>Rosales</taxon>
        <taxon>Rosaceae</taxon>
        <taxon>Rosoideae</taxon>
        <taxon>Rosoideae incertae sedis</taxon>
        <taxon>Rubus</taxon>
    </lineage>
</organism>
<keyword evidence="2" id="KW-1185">Reference proteome</keyword>
<reference evidence="1 2" key="1">
    <citation type="journal article" date="2023" name="G3 (Bethesda)">
        <title>A chromosome-length genome assembly and annotation of blackberry (Rubus argutus, cv. 'Hillquist').</title>
        <authorList>
            <person name="Bruna T."/>
            <person name="Aryal R."/>
            <person name="Dudchenko O."/>
            <person name="Sargent D.J."/>
            <person name="Mead D."/>
            <person name="Buti M."/>
            <person name="Cavallini A."/>
            <person name="Hytonen T."/>
            <person name="Andres J."/>
            <person name="Pham M."/>
            <person name="Weisz D."/>
            <person name="Mascagni F."/>
            <person name="Usai G."/>
            <person name="Natali L."/>
            <person name="Bassil N."/>
            <person name="Fernandez G.E."/>
            <person name="Lomsadze A."/>
            <person name="Armour M."/>
            <person name="Olukolu B."/>
            <person name="Poorten T."/>
            <person name="Britton C."/>
            <person name="Davik J."/>
            <person name="Ashrafi H."/>
            <person name="Aiden E.L."/>
            <person name="Borodovsky M."/>
            <person name="Worthington M."/>
        </authorList>
    </citation>
    <scope>NUCLEOTIDE SEQUENCE [LARGE SCALE GENOMIC DNA]</scope>
    <source>
        <strain evidence="1">PI 553951</strain>
    </source>
</reference>
<name>A0AAW1YSD8_RUBAR</name>